<organism evidence="3 4">
    <name type="scientific">Adiantum capillus-veneris</name>
    <name type="common">Maidenhair fern</name>
    <dbReference type="NCBI Taxonomy" id="13818"/>
    <lineage>
        <taxon>Eukaryota</taxon>
        <taxon>Viridiplantae</taxon>
        <taxon>Streptophyta</taxon>
        <taxon>Embryophyta</taxon>
        <taxon>Tracheophyta</taxon>
        <taxon>Polypodiopsida</taxon>
        <taxon>Polypodiidae</taxon>
        <taxon>Polypodiales</taxon>
        <taxon>Pteridineae</taxon>
        <taxon>Pteridaceae</taxon>
        <taxon>Vittarioideae</taxon>
        <taxon>Adiantum</taxon>
    </lineage>
</organism>
<dbReference type="PANTHER" id="PTHR21600:SF47">
    <property type="entry name" value="RNA PSEUDOURIDINE SYNTHASE 1"/>
    <property type="match status" value="1"/>
</dbReference>
<evidence type="ECO:0000259" key="2">
    <source>
        <dbReference type="Pfam" id="PF00849"/>
    </source>
</evidence>
<evidence type="ECO:0000313" key="3">
    <source>
        <dbReference type="EMBL" id="KAI5076644.1"/>
    </source>
</evidence>
<accession>A0A9D4ZIF4</accession>
<reference evidence="3" key="1">
    <citation type="submission" date="2021-01" db="EMBL/GenBank/DDBJ databases">
        <title>Adiantum capillus-veneris genome.</title>
        <authorList>
            <person name="Fang Y."/>
            <person name="Liao Q."/>
        </authorList>
    </citation>
    <scope>NUCLEOTIDE SEQUENCE</scope>
    <source>
        <strain evidence="3">H3</strain>
        <tissue evidence="3">Leaf</tissue>
    </source>
</reference>
<dbReference type="SUPFAM" id="SSF55120">
    <property type="entry name" value="Pseudouridine synthase"/>
    <property type="match status" value="1"/>
</dbReference>
<dbReference type="PROSITE" id="PS01129">
    <property type="entry name" value="PSI_RLU"/>
    <property type="match status" value="1"/>
</dbReference>
<dbReference type="Proteomes" id="UP000886520">
    <property type="component" value="Chromosome 8"/>
</dbReference>
<evidence type="ECO:0000313" key="4">
    <source>
        <dbReference type="Proteomes" id="UP000886520"/>
    </source>
</evidence>
<dbReference type="PANTHER" id="PTHR21600">
    <property type="entry name" value="MITOCHONDRIAL RNA PSEUDOURIDINE SYNTHASE"/>
    <property type="match status" value="1"/>
</dbReference>
<dbReference type="GO" id="GO:0009982">
    <property type="term" value="F:pseudouridine synthase activity"/>
    <property type="evidence" value="ECO:0007669"/>
    <property type="project" value="InterPro"/>
</dbReference>
<dbReference type="GO" id="GO:0003723">
    <property type="term" value="F:RNA binding"/>
    <property type="evidence" value="ECO:0007669"/>
    <property type="project" value="InterPro"/>
</dbReference>
<comment type="caution">
    <text evidence="3">The sequence shown here is derived from an EMBL/GenBank/DDBJ whole genome shotgun (WGS) entry which is preliminary data.</text>
</comment>
<dbReference type="InterPro" id="IPR006224">
    <property type="entry name" value="PsdUridine_synth_RluA-like_CS"/>
</dbReference>
<gene>
    <name evidence="3" type="ORF">GOP47_0008709</name>
</gene>
<dbReference type="AlphaFoldDB" id="A0A9D4ZIF4"/>
<sequence>MWQATTGSATIYRRSPVVQLPRLNLFRGRSPGGRVVKIEQGRRGGLVERWNMDNAEHHISHSLSAKTHISDSLPAETHISHSASDAAGDALTSHEWPLPLSPLSGEHAKAVELERALRAEAVMASQPAFAASDIIYQDQWLIVINKPSGVYSGHVLSTVSSMFSSQEDHTLSKHEGATESKMHLHLANRLDRDTSGVMIVTKCKIAAGKLTRMFQSRKAKKTYIAFCIGPRPNWSEVYVETGHGRSRWGAWRVYAYEDVGRKLPDNAVVKDMNTRFSVLAVNGERVSGCSCDKNVCERLVAEKNQSYKNMPAFGDEVLLRAHPSTGRTHQIRLHCQFLGLPLRGDVKYGGPLVWKGMNYGIHALHAESMSFRHPITDVSLSFVAPLPDWAVC</sequence>
<proteinExistence type="predicted"/>
<dbReference type="Pfam" id="PF00849">
    <property type="entry name" value="PseudoU_synth_2"/>
    <property type="match status" value="1"/>
</dbReference>
<dbReference type="Gene3D" id="3.30.2350.10">
    <property type="entry name" value="Pseudouridine synthase"/>
    <property type="match status" value="1"/>
</dbReference>
<evidence type="ECO:0000256" key="1">
    <source>
        <dbReference type="ARBA" id="ARBA00000073"/>
    </source>
</evidence>
<feature type="domain" description="Pseudouridine synthase RsuA/RluA-like" evidence="2">
    <location>
        <begin position="141"/>
        <end position="336"/>
    </location>
</feature>
<dbReference type="InterPro" id="IPR006145">
    <property type="entry name" value="PsdUridine_synth_RsuA/RluA"/>
</dbReference>
<dbReference type="OrthoDB" id="418349at2759"/>
<dbReference type="EMBL" id="JABFUD020000008">
    <property type="protein sequence ID" value="KAI5076644.1"/>
    <property type="molecule type" value="Genomic_DNA"/>
</dbReference>
<name>A0A9D4ZIF4_ADICA</name>
<protein>
    <recommendedName>
        <fullName evidence="2">Pseudouridine synthase RsuA/RluA-like domain-containing protein</fullName>
    </recommendedName>
</protein>
<dbReference type="InterPro" id="IPR050188">
    <property type="entry name" value="RluA_PseudoU_synthase"/>
</dbReference>
<dbReference type="InterPro" id="IPR020103">
    <property type="entry name" value="PsdUridine_synth_cat_dom_sf"/>
</dbReference>
<dbReference type="GO" id="GO:0000455">
    <property type="term" value="P:enzyme-directed rRNA pseudouridine synthesis"/>
    <property type="evidence" value="ECO:0007669"/>
    <property type="project" value="TreeGrafter"/>
</dbReference>
<dbReference type="CDD" id="cd02869">
    <property type="entry name" value="PseudoU_synth_RluA_like"/>
    <property type="match status" value="1"/>
</dbReference>
<keyword evidence="4" id="KW-1185">Reference proteome</keyword>
<comment type="catalytic activity">
    <reaction evidence="1">
        <text>a uridine in RNA = a pseudouridine in RNA</text>
        <dbReference type="Rhea" id="RHEA:48348"/>
        <dbReference type="Rhea" id="RHEA-COMP:12068"/>
        <dbReference type="Rhea" id="RHEA-COMP:12069"/>
        <dbReference type="ChEBI" id="CHEBI:65314"/>
        <dbReference type="ChEBI" id="CHEBI:65315"/>
    </reaction>
</comment>